<dbReference type="Gene3D" id="3.10.580.10">
    <property type="entry name" value="CBS-domain"/>
    <property type="match status" value="1"/>
</dbReference>
<comment type="caution">
    <text evidence="4">The sequence shown here is derived from an EMBL/GenBank/DDBJ whole genome shotgun (WGS) entry which is preliminary data.</text>
</comment>
<dbReference type="InterPro" id="IPR046342">
    <property type="entry name" value="CBS_dom_sf"/>
</dbReference>
<dbReference type="PANTHER" id="PTHR47738:SF1">
    <property type="entry name" value="NITROGEN REGULATORY PROTEIN"/>
    <property type="match status" value="1"/>
</dbReference>
<dbReference type="PROSITE" id="PS00372">
    <property type="entry name" value="PTS_EIIA_TYPE_2_HIS"/>
    <property type="match status" value="1"/>
</dbReference>
<feature type="domain" description="PTS EIIA type-2" evidence="2">
    <location>
        <begin position="5"/>
        <end position="155"/>
    </location>
</feature>
<dbReference type="InterPro" id="IPR051541">
    <property type="entry name" value="PTS_SugarTrans_NitroReg"/>
</dbReference>
<keyword evidence="1" id="KW-0129">CBS domain</keyword>
<dbReference type="RefSeq" id="WP_114642657.1">
    <property type="nucleotide sequence ID" value="NZ_JAACIO010000018.1"/>
</dbReference>
<evidence type="ECO:0000256" key="1">
    <source>
        <dbReference type="PROSITE-ProRule" id="PRU00703"/>
    </source>
</evidence>
<dbReference type="SMART" id="SM00116">
    <property type="entry name" value="CBS"/>
    <property type="match status" value="2"/>
</dbReference>
<evidence type="ECO:0000313" key="4">
    <source>
        <dbReference type="EMBL" id="REI40736.1"/>
    </source>
</evidence>
<sequence>MKLSSYLNPKCIYLNLEGDTKEDIIGQMIDNTAKYDKTFNESVDLIRKSVFTREAEVSTAMGSGIAIPHARVDGYDDILISIGIMKEPIECDMADMRNKDLVKIFFLITAETLKNKVILKIMSSITKIAVKDKLLLEKIKNAKSPDEVYDLLSHINVKIENKITAEDVMDPTIKPVSPYDTLDDIARRLITEEKPGFPVVDDNGYFLGEMTERELISFGMPDYTSVMDDLNFFTIGEPFEEYLKNEKTARIEDIYRKKTPVVDRKTPIMEICLLMVNKGFTRIYVVENGKYYGTILRSHIIKKVLHI</sequence>
<protein>
    <submittedName>
        <fullName evidence="4">CBS domain-containing protein</fullName>
    </submittedName>
</protein>
<organism evidence="4 5">
    <name type="scientific">Psychrilyobacter piezotolerans</name>
    <dbReference type="NCBI Taxonomy" id="2293438"/>
    <lineage>
        <taxon>Bacteria</taxon>
        <taxon>Fusobacteriati</taxon>
        <taxon>Fusobacteriota</taxon>
        <taxon>Fusobacteriia</taxon>
        <taxon>Fusobacteriales</taxon>
        <taxon>Fusobacteriaceae</taxon>
        <taxon>Psychrilyobacter</taxon>
    </lineage>
</organism>
<evidence type="ECO:0000259" key="2">
    <source>
        <dbReference type="PROSITE" id="PS51094"/>
    </source>
</evidence>
<accession>A0ABX9KFV0</accession>
<dbReference type="InterPro" id="IPR000644">
    <property type="entry name" value="CBS_dom"/>
</dbReference>
<dbReference type="PROSITE" id="PS51371">
    <property type="entry name" value="CBS"/>
    <property type="match status" value="1"/>
</dbReference>
<dbReference type="Pfam" id="PF00359">
    <property type="entry name" value="PTS_EIIA_2"/>
    <property type="match status" value="1"/>
</dbReference>
<dbReference type="EMBL" id="QUAJ01000016">
    <property type="protein sequence ID" value="REI40736.1"/>
    <property type="molecule type" value="Genomic_DNA"/>
</dbReference>
<feature type="domain" description="CBS" evidence="3">
    <location>
        <begin position="169"/>
        <end position="226"/>
    </location>
</feature>
<dbReference type="SUPFAM" id="SSF55804">
    <property type="entry name" value="Phoshotransferase/anion transport protein"/>
    <property type="match status" value="1"/>
</dbReference>
<dbReference type="Pfam" id="PF00571">
    <property type="entry name" value="CBS"/>
    <property type="match status" value="2"/>
</dbReference>
<proteinExistence type="predicted"/>
<name>A0ABX9KFV0_9FUSO</name>
<dbReference type="Proteomes" id="UP000263486">
    <property type="component" value="Unassembled WGS sequence"/>
</dbReference>
<evidence type="ECO:0000259" key="3">
    <source>
        <dbReference type="PROSITE" id="PS51371"/>
    </source>
</evidence>
<dbReference type="InterPro" id="IPR016152">
    <property type="entry name" value="PTrfase/Anion_transptr"/>
</dbReference>
<keyword evidence="5" id="KW-1185">Reference proteome</keyword>
<dbReference type="InterPro" id="IPR002178">
    <property type="entry name" value="PTS_EIIA_type-2_dom"/>
</dbReference>
<dbReference type="Gene3D" id="3.40.930.10">
    <property type="entry name" value="Mannitol-specific EII, Chain A"/>
    <property type="match status" value="1"/>
</dbReference>
<evidence type="ECO:0000313" key="5">
    <source>
        <dbReference type="Proteomes" id="UP000263486"/>
    </source>
</evidence>
<dbReference type="PANTHER" id="PTHR47738">
    <property type="entry name" value="PTS SYSTEM FRUCTOSE-LIKE EIIA COMPONENT-RELATED"/>
    <property type="match status" value="1"/>
</dbReference>
<dbReference type="SUPFAM" id="SSF54631">
    <property type="entry name" value="CBS-domain pair"/>
    <property type="match status" value="1"/>
</dbReference>
<gene>
    <name evidence="4" type="ORF">DYH56_09645</name>
</gene>
<dbReference type="PROSITE" id="PS51094">
    <property type="entry name" value="PTS_EIIA_TYPE_2"/>
    <property type="match status" value="1"/>
</dbReference>
<reference evidence="4 5" key="1">
    <citation type="submission" date="2018-08" db="EMBL/GenBank/DDBJ databases">
        <title>Draft genome sequence of Psychrilyobacter sp. strain SD5 isolated from Black Sea water.</title>
        <authorList>
            <person name="Yadav S."/>
            <person name="Villanueva L."/>
            <person name="Damste J.S.S."/>
        </authorList>
    </citation>
    <scope>NUCLEOTIDE SEQUENCE [LARGE SCALE GENOMIC DNA]</scope>
    <source>
        <strain evidence="4 5">SD5</strain>
    </source>
</reference>